<evidence type="ECO:0000256" key="1">
    <source>
        <dbReference type="ARBA" id="ARBA00006754"/>
    </source>
</evidence>
<keyword evidence="6" id="KW-1185">Reference proteome</keyword>
<dbReference type="Pfam" id="PF14361">
    <property type="entry name" value="RsbRD_N"/>
    <property type="match status" value="1"/>
</dbReference>
<evidence type="ECO:0000259" key="3">
    <source>
        <dbReference type="Pfam" id="PF14361"/>
    </source>
</evidence>
<evidence type="ECO:0000313" key="6">
    <source>
        <dbReference type="Proteomes" id="UP000183561"/>
    </source>
</evidence>
<dbReference type="Pfam" id="PF13556">
    <property type="entry name" value="HTH_30"/>
    <property type="match status" value="1"/>
</dbReference>
<dbReference type="InterPro" id="IPR025751">
    <property type="entry name" value="RsbRD_N_dom"/>
</dbReference>
<comment type="similarity">
    <text evidence="1">Belongs to the CdaR family.</text>
</comment>
<protein>
    <submittedName>
        <fullName evidence="5">PucR C-terminal helix-turn-helix domain-containing protein</fullName>
    </submittedName>
</protein>
<evidence type="ECO:0000313" key="5">
    <source>
        <dbReference type="EMBL" id="SEB81620.1"/>
    </source>
</evidence>
<sequence>MWCRTGTHVVFGTSIGVTPVVDRPHSDAQNLTCELAQHVEDTVHEVAALAATRICEQVPSYRDNADPGLREDVAAHCRDVFDTFAHSLAQDRFPSRDDFRITGNHALRRVTQSIPLADFLQAFRISQSTLWESVLEIARQHPDLQAAATDSVKFIMGVIEAGSTIAAEGYLEAQQFLLADAARAARDLVDDLLAGKTPTVGSRQATLRTAGLELGSAIVVASGLAASDGGSRQAIVRALGVTGADHTRTRGLIAFRHGEFIGIFPADDGSSDTVTQSLSHAFDTLRAQRIELTIGISTVHRGLGAVPRAYGEAVTAREALSDSPGVKPLNDLTSFEYLITKRDDTARRLIDPAVRRFVEDDLAADRVYIDTLEAYAKANLNAKAAAETLYVHGNTAYYRLDRIAERTGKDLRRFDDVLDLLVAVKLLTPHARQDTPRGPSSRES</sequence>
<feature type="domain" description="RsbT co-antagonist protein RsbRD N-terminal" evidence="3">
    <location>
        <begin position="45"/>
        <end position="183"/>
    </location>
</feature>
<feature type="domain" description="PucR C-terminal helix-turn-helix" evidence="2">
    <location>
        <begin position="369"/>
        <end position="425"/>
    </location>
</feature>
<evidence type="ECO:0000259" key="4">
    <source>
        <dbReference type="Pfam" id="PF17853"/>
    </source>
</evidence>
<proteinExistence type="inferred from homology"/>
<dbReference type="EMBL" id="FNSV01000005">
    <property type="protein sequence ID" value="SEB81620.1"/>
    <property type="molecule type" value="Genomic_DNA"/>
</dbReference>
<dbReference type="InterPro" id="IPR051448">
    <property type="entry name" value="CdaR-like_regulators"/>
</dbReference>
<organism evidence="5 6">
    <name type="scientific">Rhodococcus koreensis</name>
    <dbReference type="NCBI Taxonomy" id="99653"/>
    <lineage>
        <taxon>Bacteria</taxon>
        <taxon>Bacillati</taxon>
        <taxon>Actinomycetota</taxon>
        <taxon>Actinomycetes</taxon>
        <taxon>Mycobacteriales</taxon>
        <taxon>Nocardiaceae</taxon>
        <taxon>Rhodococcus</taxon>
    </lineage>
</organism>
<dbReference type="Proteomes" id="UP000183561">
    <property type="component" value="Unassembled WGS sequence"/>
</dbReference>
<dbReference type="Gene3D" id="1.10.10.2840">
    <property type="entry name" value="PucR C-terminal helix-turn-helix domain"/>
    <property type="match status" value="1"/>
</dbReference>
<dbReference type="PANTHER" id="PTHR33744">
    <property type="entry name" value="CARBOHYDRATE DIACID REGULATOR"/>
    <property type="match status" value="1"/>
</dbReference>
<dbReference type="AlphaFoldDB" id="A0A1H4MET3"/>
<dbReference type="InterPro" id="IPR042070">
    <property type="entry name" value="PucR_C-HTH_sf"/>
</dbReference>
<dbReference type="InterPro" id="IPR025736">
    <property type="entry name" value="PucR_C-HTH_dom"/>
</dbReference>
<reference evidence="6" key="1">
    <citation type="submission" date="2016-10" db="EMBL/GenBank/DDBJ databases">
        <authorList>
            <person name="Varghese N."/>
            <person name="Submissions S."/>
        </authorList>
    </citation>
    <scope>NUCLEOTIDE SEQUENCE [LARGE SCALE GENOMIC DNA]</scope>
    <source>
        <strain evidence="6">DSM 44498</strain>
    </source>
</reference>
<dbReference type="InterPro" id="IPR041522">
    <property type="entry name" value="CdaR_GGDEF"/>
</dbReference>
<dbReference type="Pfam" id="PF17853">
    <property type="entry name" value="GGDEF_2"/>
    <property type="match status" value="1"/>
</dbReference>
<name>A0A1H4MET3_9NOCA</name>
<feature type="domain" description="CdaR GGDEF-like" evidence="4">
    <location>
        <begin position="206"/>
        <end position="318"/>
    </location>
</feature>
<accession>A0A1H4MET3</accession>
<evidence type="ECO:0000259" key="2">
    <source>
        <dbReference type="Pfam" id="PF13556"/>
    </source>
</evidence>
<gene>
    <name evidence="5" type="ORF">SAMN04490239_1779</name>
</gene>